<dbReference type="PROSITE" id="PS00109">
    <property type="entry name" value="PROTEIN_KINASE_TYR"/>
    <property type="match status" value="1"/>
</dbReference>
<evidence type="ECO:0000256" key="11">
    <source>
        <dbReference type="SAM" id="MobiDB-lite"/>
    </source>
</evidence>
<keyword evidence="12" id="KW-1133">Transmembrane helix</keyword>
<evidence type="ECO:0000256" key="9">
    <source>
        <dbReference type="ARBA" id="ARBA00051243"/>
    </source>
</evidence>
<evidence type="ECO:0000256" key="13">
    <source>
        <dbReference type="SAM" id="SignalP"/>
    </source>
</evidence>
<keyword evidence="13" id="KW-0732">Signal</keyword>
<dbReference type="OrthoDB" id="546826at2759"/>
<evidence type="ECO:0000256" key="4">
    <source>
        <dbReference type="ARBA" id="ARBA00022741"/>
    </source>
</evidence>
<dbReference type="GO" id="GO:0007169">
    <property type="term" value="P:cell surface receptor protein tyrosine kinase signaling pathway"/>
    <property type="evidence" value="ECO:0007669"/>
    <property type="project" value="TreeGrafter"/>
</dbReference>
<dbReference type="InterPro" id="IPR020635">
    <property type="entry name" value="Tyr_kinase_cat_dom"/>
</dbReference>
<dbReference type="InterPro" id="IPR050122">
    <property type="entry name" value="RTK"/>
</dbReference>
<keyword evidence="6 10" id="KW-0067">ATP-binding</keyword>
<feature type="compositionally biased region" description="Low complexity" evidence="11">
    <location>
        <begin position="658"/>
        <end position="670"/>
    </location>
</feature>
<dbReference type="InterPro" id="IPR000719">
    <property type="entry name" value="Prot_kinase_dom"/>
</dbReference>
<keyword evidence="8" id="KW-0829">Tyrosine-protein kinase</keyword>
<dbReference type="RefSeq" id="XP_014154405.1">
    <property type="nucleotide sequence ID" value="XM_014298930.1"/>
</dbReference>
<feature type="domain" description="Protein kinase" evidence="14">
    <location>
        <begin position="316"/>
        <end position="587"/>
    </location>
</feature>
<dbReference type="GO" id="GO:0048468">
    <property type="term" value="P:cell development"/>
    <property type="evidence" value="ECO:0007669"/>
    <property type="project" value="UniProtKB-ARBA"/>
</dbReference>
<keyword evidence="5 15" id="KW-0418">Kinase</keyword>
<evidence type="ECO:0000256" key="7">
    <source>
        <dbReference type="ARBA" id="ARBA00023136"/>
    </source>
</evidence>
<reference evidence="15 16" key="1">
    <citation type="submission" date="2011-02" db="EMBL/GenBank/DDBJ databases">
        <title>The Genome Sequence of Sphaeroforma arctica JP610.</title>
        <authorList>
            <consortium name="The Broad Institute Genome Sequencing Platform"/>
            <person name="Russ C."/>
            <person name="Cuomo C."/>
            <person name="Young S.K."/>
            <person name="Zeng Q."/>
            <person name="Gargeya S."/>
            <person name="Alvarado L."/>
            <person name="Berlin A."/>
            <person name="Chapman S.B."/>
            <person name="Chen Z."/>
            <person name="Freedman E."/>
            <person name="Gellesch M."/>
            <person name="Goldberg J."/>
            <person name="Griggs A."/>
            <person name="Gujja S."/>
            <person name="Heilman E."/>
            <person name="Heiman D."/>
            <person name="Howarth C."/>
            <person name="Mehta T."/>
            <person name="Neiman D."/>
            <person name="Pearson M."/>
            <person name="Roberts A."/>
            <person name="Saif S."/>
            <person name="Shea T."/>
            <person name="Shenoy N."/>
            <person name="Sisk P."/>
            <person name="Stolte C."/>
            <person name="Sykes S."/>
            <person name="White J."/>
            <person name="Yandava C."/>
            <person name="Burger G."/>
            <person name="Gray M.W."/>
            <person name="Holland P.W.H."/>
            <person name="King N."/>
            <person name="Lang F.B.F."/>
            <person name="Roger A.J."/>
            <person name="Ruiz-Trillo I."/>
            <person name="Haas B."/>
            <person name="Nusbaum C."/>
            <person name="Birren B."/>
        </authorList>
    </citation>
    <scope>NUCLEOTIDE SEQUENCE [LARGE SCALE GENOMIC DNA]</scope>
    <source>
        <strain evidence="15 16">JP610</strain>
    </source>
</reference>
<comment type="subcellular location">
    <subcellularLocation>
        <location evidence="2">Endomembrane system</location>
    </subcellularLocation>
    <subcellularLocation>
        <location evidence="1">Membrane</location>
        <topology evidence="1">Single-pass membrane protein</topology>
    </subcellularLocation>
</comment>
<keyword evidence="7 12" id="KW-0472">Membrane</keyword>
<dbReference type="InterPro" id="IPR011009">
    <property type="entry name" value="Kinase-like_dom_sf"/>
</dbReference>
<evidence type="ECO:0000256" key="10">
    <source>
        <dbReference type="PROSITE-ProRule" id="PRU10141"/>
    </source>
</evidence>
<dbReference type="EMBL" id="KQ242142">
    <property type="protein sequence ID" value="KNC80503.1"/>
    <property type="molecule type" value="Genomic_DNA"/>
</dbReference>
<dbReference type="PROSITE" id="PS00107">
    <property type="entry name" value="PROTEIN_KINASE_ATP"/>
    <property type="match status" value="1"/>
</dbReference>
<keyword evidence="12" id="KW-0812">Transmembrane</keyword>
<keyword evidence="4 10" id="KW-0547">Nucleotide-binding</keyword>
<accession>A0A0L0FX16</accession>
<dbReference type="AlphaFoldDB" id="A0A0L0FX16"/>
<evidence type="ECO:0000313" key="16">
    <source>
        <dbReference type="Proteomes" id="UP000054560"/>
    </source>
</evidence>
<evidence type="ECO:0000256" key="2">
    <source>
        <dbReference type="ARBA" id="ARBA00004308"/>
    </source>
</evidence>
<evidence type="ECO:0000256" key="6">
    <source>
        <dbReference type="ARBA" id="ARBA00022840"/>
    </source>
</evidence>
<dbReference type="GO" id="GO:0012505">
    <property type="term" value="C:endomembrane system"/>
    <property type="evidence" value="ECO:0007669"/>
    <property type="project" value="UniProtKB-SubCell"/>
</dbReference>
<evidence type="ECO:0000256" key="12">
    <source>
        <dbReference type="SAM" id="Phobius"/>
    </source>
</evidence>
<dbReference type="CDD" id="cd00192">
    <property type="entry name" value="PTKc"/>
    <property type="match status" value="1"/>
</dbReference>
<feature type="region of interest" description="Disordered" evidence="11">
    <location>
        <begin position="651"/>
        <end position="673"/>
    </location>
</feature>
<dbReference type="GeneID" id="25907649"/>
<protein>
    <submittedName>
        <fullName evidence="15">TK protein kinase</fullName>
    </submittedName>
</protein>
<dbReference type="GO" id="GO:0004714">
    <property type="term" value="F:transmembrane receptor protein tyrosine kinase activity"/>
    <property type="evidence" value="ECO:0007669"/>
    <property type="project" value="UniProtKB-EC"/>
</dbReference>
<dbReference type="Proteomes" id="UP000054560">
    <property type="component" value="Unassembled WGS sequence"/>
</dbReference>
<dbReference type="GO" id="GO:0043235">
    <property type="term" value="C:receptor complex"/>
    <property type="evidence" value="ECO:0007669"/>
    <property type="project" value="TreeGrafter"/>
</dbReference>
<feature type="transmembrane region" description="Helical" evidence="12">
    <location>
        <begin position="244"/>
        <end position="271"/>
    </location>
</feature>
<dbReference type="Gene3D" id="1.10.510.10">
    <property type="entry name" value="Transferase(Phosphotransferase) domain 1"/>
    <property type="match status" value="1"/>
</dbReference>
<gene>
    <name evidence="15" type="ORF">SARC_07145</name>
</gene>
<dbReference type="SUPFAM" id="SSF56112">
    <property type="entry name" value="Protein kinase-like (PK-like)"/>
    <property type="match status" value="1"/>
</dbReference>
<comment type="catalytic activity">
    <reaction evidence="9">
        <text>L-tyrosyl-[protein] + ATP = O-phospho-L-tyrosyl-[protein] + ADP + H(+)</text>
        <dbReference type="Rhea" id="RHEA:10596"/>
        <dbReference type="Rhea" id="RHEA-COMP:10136"/>
        <dbReference type="Rhea" id="RHEA-COMP:20101"/>
        <dbReference type="ChEBI" id="CHEBI:15378"/>
        <dbReference type="ChEBI" id="CHEBI:30616"/>
        <dbReference type="ChEBI" id="CHEBI:46858"/>
        <dbReference type="ChEBI" id="CHEBI:61978"/>
        <dbReference type="ChEBI" id="CHEBI:456216"/>
        <dbReference type="EC" id="2.7.10.1"/>
    </reaction>
</comment>
<evidence type="ECO:0000256" key="3">
    <source>
        <dbReference type="ARBA" id="ARBA00022679"/>
    </source>
</evidence>
<proteinExistence type="predicted"/>
<sequence>MRNLVAVCIYTLTLTATCLTPCVTAQSDTTDTIDLGDTQSPDFNASAYLNPDYPLPLDENGNVPTTWFYAPGYWWVVRCWVQPAYNATEGTPPIAFGGTNQQCPPGVWLNWATDSAPPVKVKEQTVFKTGVVLTINQSLFTLDVNNGRGFYIPHFAMYGCDVADFHEGFACVPSVDSQSDYMKIRTIVPPSRTTENLAQYQFDGLLSMPVGTFMVTSNVQFFDADGTQYILALGSQTESESESLSAGVIAGIVIACLLFVAVVATCAYFFYRFTQERSKVKALRPREYPKNMAAPTADINDFDELEAMHSIPAKRFIALEKLGYGAFGEVFKGALFNSDNTAALCAIKNLKEEHRETLAEKFLAEAELMKTLRHPNVVHMIGVSGVDEEERTEICILMEYLPNGDLKHYISNPANQVAITNAERLWYAWQLAMGCEYIAAKNLVHRDLAARNCLLGNLGPDGYHFCKISDFGLARVTEGEDQEYIMEGGGLLPVRWMAVESITERQFSEASDVWAYAVMIWEVFSNGKVPYCDTQSYNLAASIADGLRLEKPETCNREVYRLLASCWQRNPEDRPSFSTLVTEFAALYCSGRGDLESPSGELLALAAKKNHIFMQDEKHDKLAAEEHLTGQYVDAHDIESGRYVDMELRRQQSDLRKSSSLSRSTGGSQKTMKTEDLLSARQVNNAAIGVRDGPESEYTNISADRCTGVEVVASDQAAHMVSPRQQSKPEVEEGYTYLSAEPRVDYYNGRDTHRNRADSAAIMMEDDANVRRTPIPEKYSDLDLSPTMV</sequence>
<dbReference type="STRING" id="667725.A0A0L0FX16"/>
<dbReference type="SMART" id="SM00219">
    <property type="entry name" value="TyrKc"/>
    <property type="match status" value="1"/>
</dbReference>
<feature type="binding site" evidence="10">
    <location>
        <position position="348"/>
    </location>
    <ligand>
        <name>ATP</name>
        <dbReference type="ChEBI" id="CHEBI:30616"/>
    </ligand>
</feature>
<dbReference type="InterPro" id="IPR008266">
    <property type="entry name" value="Tyr_kinase_AS"/>
</dbReference>
<dbReference type="PRINTS" id="PR00109">
    <property type="entry name" value="TYRKINASE"/>
</dbReference>
<dbReference type="PANTHER" id="PTHR24416:SF617">
    <property type="entry name" value="RET ONCOGENE, ISOFORM A"/>
    <property type="match status" value="1"/>
</dbReference>
<keyword evidence="16" id="KW-1185">Reference proteome</keyword>
<evidence type="ECO:0000256" key="5">
    <source>
        <dbReference type="ARBA" id="ARBA00022777"/>
    </source>
</evidence>
<dbReference type="PROSITE" id="PS50011">
    <property type="entry name" value="PROTEIN_KINASE_DOM"/>
    <property type="match status" value="1"/>
</dbReference>
<keyword evidence="3" id="KW-0808">Transferase</keyword>
<dbReference type="PANTHER" id="PTHR24416">
    <property type="entry name" value="TYROSINE-PROTEIN KINASE RECEPTOR"/>
    <property type="match status" value="1"/>
</dbReference>
<evidence type="ECO:0000256" key="1">
    <source>
        <dbReference type="ARBA" id="ARBA00004167"/>
    </source>
</evidence>
<dbReference type="Pfam" id="PF07714">
    <property type="entry name" value="PK_Tyr_Ser-Thr"/>
    <property type="match status" value="1"/>
</dbReference>
<dbReference type="InterPro" id="IPR001245">
    <property type="entry name" value="Ser-Thr/Tyr_kinase_cat_dom"/>
</dbReference>
<organism evidence="15 16">
    <name type="scientific">Sphaeroforma arctica JP610</name>
    <dbReference type="NCBI Taxonomy" id="667725"/>
    <lineage>
        <taxon>Eukaryota</taxon>
        <taxon>Ichthyosporea</taxon>
        <taxon>Ichthyophonida</taxon>
        <taxon>Sphaeroforma</taxon>
    </lineage>
</organism>
<evidence type="ECO:0000259" key="14">
    <source>
        <dbReference type="PROSITE" id="PS50011"/>
    </source>
</evidence>
<evidence type="ECO:0000256" key="8">
    <source>
        <dbReference type="ARBA" id="ARBA00023137"/>
    </source>
</evidence>
<name>A0A0L0FX16_9EUKA</name>
<dbReference type="FunFam" id="1.10.510.10:FF:001512">
    <property type="entry name" value="Receptor tyrosine-protein kinase erbB-2"/>
    <property type="match status" value="1"/>
</dbReference>
<feature type="chain" id="PRO_5005538472" evidence="13">
    <location>
        <begin position="26"/>
        <end position="789"/>
    </location>
</feature>
<dbReference type="GO" id="GO:0050793">
    <property type="term" value="P:regulation of developmental process"/>
    <property type="evidence" value="ECO:0007669"/>
    <property type="project" value="UniProtKB-ARBA"/>
</dbReference>
<dbReference type="GO" id="GO:0005886">
    <property type="term" value="C:plasma membrane"/>
    <property type="evidence" value="ECO:0007669"/>
    <property type="project" value="TreeGrafter"/>
</dbReference>
<dbReference type="InterPro" id="IPR017441">
    <property type="entry name" value="Protein_kinase_ATP_BS"/>
</dbReference>
<dbReference type="GO" id="GO:0005524">
    <property type="term" value="F:ATP binding"/>
    <property type="evidence" value="ECO:0007669"/>
    <property type="project" value="UniProtKB-UniRule"/>
</dbReference>
<evidence type="ECO:0000313" key="15">
    <source>
        <dbReference type="EMBL" id="KNC80503.1"/>
    </source>
</evidence>
<feature type="signal peptide" evidence="13">
    <location>
        <begin position="1"/>
        <end position="25"/>
    </location>
</feature>
<dbReference type="eggNOG" id="KOG1095">
    <property type="taxonomic scope" value="Eukaryota"/>
</dbReference>